<keyword evidence="3" id="KW-1185">Reference proteome</keyword>
<organism evidence="1 4">
    <name type="scientific">Ogataea haglerorum</name>
    <dbReference type="NCBI Taxonomy" id="1937702"/>
    <lineage>
        <taxon>Eukaryota</taxon>
        <taxon>Fungi</taxon>
        <taxon>Dikarya</taxon>
        <taxon>Ascomycota</taxon>
        <taxon>Saccharomycotina</taxon>
        <taxon>Pichiomycetes</taxon>
        <taxon>Pichiales</taxon>
        <taxon>Pichiaceae</taxon>
        <taxon>Ogataea</taxon>
    </lineage>
</organism>
<dbReference type="Proteomes" id="UP000738402">
    <property type="component" value="Unassembled WGS sequence"/>
</dbReference>
<sequence length="80" mass="9031">MATTFCEQTRSVETMVFFCVNVCNIQRPGLVSIEIQPLQLRVDIWDSFTTVRHRTGLSAEASMVINPKPVPLRNNDHIAS</sequence>
<gene>
    <name evidence="1" type="ORF">KL933_003805</name>
    <name evidence="2" type="ORF">KL946_002174</name>
</gene>
<name>A0AAN6D434_9ASCO</name>
<comment type="caution">
    <text evidence="1">The sequence shown here is derived from an EMBL/GenBank/DDBJ whole genome shotgun (WGS) entry which is preliminary data.</text>
</comment>
<accession>A0AAN6D434</accession>
<evidence type="ECO:0000313" key="3">
    <source>
        <dbReference type="Proteomes" id="UP000697297"/>
    </source>
</evidence>
<dbReference type="EMBL" id="JAHLUH010000011">
    <property type="protein sequence ID" value="KAG7725757.1"/>
    <property type="molecule type" value="Genomic_DNA"/>
</dbReference>
<evidence type="ECO:0000313" key="1">
    <source>
        <dbReference type="EMBL" id="KAG7725757.1"/>
    </source>
</evidence>
<dbReference type="Proteomes" id="UP000697297">
    <property type="component" value="Unassembled WGS sequence"/>
</dbReference>
<dbReference type="AlphaFoldDB" id="A0AAN6D434"/>
<evidence type="ECO:0000313" key="2">
    <source>
        <dbReference type="EMBL" id="KAG7765994.1"/>
    </source>
</evidence>
<reference evidence="1 3" key="1">
    <citation type="journal article" date="2021" name="G3 (Bethesda)">
        <title>Genomic diversity, chromosomal rearrangements, and interspecies hybridization in the ogataea polymorpha species complex.</title>
        <authorList>
            <person name="Hanson S.J."/>
            <person name="Cinneide E.O."/>
            <person name="Salzberg L.I."/>
            <person name="Wolfe K.H."/>
            <person name="McGowan J."/>
            <person name="Fitzpatrick D.A."/>
            <person name="Matlin K."/>
        </authorList>
    </citation>
    <scope>NUCLEOTIDE SEQUENCE</scope>
    <source>
        <strain evidence="2">81-436-3</strain>
        <strain evidence="1">83-405-1</strain>
    </source>
</reference>
<protein>
    <submittedName>
        <fullName evidence="1">Uncharacterized protein</fullName>
    </submittedName>
</protein>
<proteinExistence type="predicted"/>
<dbReference type="EMBL" id="JAHLUN010000005">
    <property type="protein sequence ID" value="KAG7765994.1"/>
    <property type="molecule type" value="Genomic_DNA"/>
</dbReference>
<evidence type="ECO:0000313" key="4">
    <source>
        <dbReference type="Proteomes" id="UP000738402"/>
    </source>
</evidence>